<evidence type="ECO:0000313" key="2">
    <source>
        <dbReference type="EMBL" id="SFV90298.1"/>
    </source>
</evidence>
<protein>
    <recommendedName>
        <fullName evidence="3">Copper resistance protein D domain-containing protein</fullName>
    </recommendedName>
</protein>
<evidence type="ECO:0008006" key="3">
    <source>
        <dbReference type="Google" id="ProtNLM"/>
    </source>
</evidence>
<feature type="transmembrane region" description="Helical" evidence="1">
    <location>
        <begin position="105"/>
        <end position="128"/>
    </location>
</feature>
<dbReference type="AlphaFoldDB" id="A0A1W1E8P3"/>
<name>A0A1W1E8P3_9ZZZZ</name>
<sequence length="177" mass="19651">MKQTLVTLFGTYAHEVVFLHVLSAFVWVGGMIAVRFAVHPVMQSIDDPAIRLGKTLQITKNLFHIVMPFIALLIITAVLMAVGLGFRIAAVDESGNIINQTAYSIYQIVHIKEVIWMVMAANFTWMYLKRRKAQKLFDAGDLPAAKATVAIVPKYLLPVNIVLGVLALWLGVTLRGF</sequence>
<evidence type="ECO:0000256" key="1">
    <source>
        <dbReference type="SAM" id="Phobius"/>
    </source>
</evidence>
<feature type="transmembrane region" description="Helical" evidence="1">
    <location>
        <begin position="62"/>
        <end position="85"/>
    </location>
</feature>
<keyword evidence="1" id="KW-0472">Membrane</keyword>
<feature type="transmembrane region" description="Helical" evidence="1">
    <location>
        <begin position="17"/>
        <end position="41"/>
    </location>
</feature>
<organism evidence="2">
    <name type="scientific">hydrothermal vent metagenome</name>
    <dbReference type="NCBI Taxonomy" id="652676"/>
    <lineage>
        <taxon>unclassified sequences</taxon>
        <taxon>metagenomes</taxon>
        <taxon>ecological metagenomes</taxon>
    </lineage>
</organism>
<gene>
    <name evidence="2" type="ORF">MNB_SV-4-1136</name>
</gene>
<dbReference type="EMBL" id="FPIB01000012">
    <property type="protein sequence ID" value="SFV90298.1"/>
    <property type="molecule type" value="Genomic_DNA"/>
</dbReference>
<feature type="transmembrane region" description="Helical" evidence="1">
    <location>
        <begin position="155"/>
        <end position="174"/>
    </location>
</feature>
<proteinExistence type="predicted"/>
<accession>A0A1W1E8P3</accession>
<reference evidence="2" key="1">
    <citation type="submission" date="2016-10" db="EMBL/GenBank/DDBJ databases">
        <authorList>
            <person name="de Groot N.N."/>
        </authorList>
    </citation>
    <scope>NUCLEOTIDE SEQUENCE</scope>
</reference>
<keyword evidence="1" id="KW-1133">Transmembrane helix</keyword>
<keyword evidence="1" id="KW-0812">Transmembrane</keyword>